<dbReference type="AlphaFoldDB" id="A0A6N9HIP5"/>
<protein>
    <submittedName>
        <fullName evidence="4">GNAT family N-acetyltransferase</fullName>
    </submittedName>
</protein>
<keyword evidence="2" id="KW-0012">Acyltransferase</keyword>
<evidence type="ECO:0000313" key="5">
    <source>
        <dbReference type="Proteomes" id="UP000448575"/>
    </source>
</evidence>
<dbReference type="Gene3D" id="3.40.630.30">
    <property type="match status" value="1"/>
</dbReference>
<dbReference type="EMBL" id="WWCJ01000009">
    <property type="protein sequence ID" value="MYN03256.1"/>
    <property type="molecule type" value="Genomic_DNA"/>
</dbReference>
<dbReference type="PANTHER" id="PTHR10908:SF0">
    <property type="entry name" value="SEROTONIN N-ACETYLTRANSFERASE"/>
    <property type="match status" value="1"/>
</dbReference>
<reference evidence="4 5" key="1">
    <citation type="submission" date="2019-12" db="EMBL/GenBank/DDBJ databases">
        <title>Novel species isolated from a subtropical stream in China.</title>
        <authorList>
            <person name="Lu H."/>
        </authorList>
    </citation>
    <scope>NUCLEOTIDE SEQUENCE [LARGE SCALE GENOMIC DNA]</scope>
    <source>
        <strain evidence="4 5">DS3</strain>
    </source>
</reference>
<dbReference type="InterPro" id="IPR016181">
    <property type="entry name" value="Acyl_CoA_acyltransferase"/>
</dbReference>
<keyword evidence="1 4" id="KW-0808">Transferase</keyword>
<dbReference type="GO" id="GO:0008080">
    <property type="term" value="F:N-acetyltransferase activity"/>
    <property type="evidence" value="ECO:0007669"/>
    <property type="project" value="UniProtKB-ARBA"/>
</dbReference>
<accession>A0A6N9HIP5</accession>
<dbReference type="RefSeq" id="WP_161026229.1">
    <property type="nucleotide sequence ID" value="NZ_WWCJ01000009.1"/>
</dbReference>
<feature type="domain" description="N-acetyltransferase" evidence="3">
    <location>
        <begin position="3"/>
        <end position="179"/>
    </location>
</feature>
<dbReference type="PROSITE" id="PS51186">
    <property type="entry name" value="GNAT"/>
    <property type="match status" value="1"/>
</dbReference>
<comment type="caution">
    <text evidence="4">The sequence shown here is derived from an EMBL/GenBank/DDBJ whole genome shotgun (WGS) entry which is preliminary data.</text>
</comment>
<keyword evidence="5" id="KW-1185">Reference proteome</keyword>
<dbReference type="InterPro" id="IPR051635">
    <property type="entry name" value="SNAT-like"/>
</dbReference>
<dbReference type="PANTHER" id="PTHR10908">
    <property type="entry name" value="SEROTONIN N-ACETYLTRANSFERASE"/>
    <property type="match status" value="1"/>
</dbReference>
<evidence type="ECO:0000256" key="1">
    <source>
        <dbReference type="ARBA" id="ARBA00022679"/>
    </source>
</evidence>
<organism evidence="4 5">
    <name type="scientific">Pseudoduganella guangdongensis</name>
    <dbReference type="NCBI Taxonomy" id="2692179"/>
    <lineage>
        <taxon>Bacteria</taxon>
        <taxon>Pseudomonadati</taxon>
        <taxon>Pseudomonadota</taxon>
        <taxon>Betaproteobacteria</taxon>
        <taxon>Burkholderiales</taxon>
        <taxon>Oxalobacteraceae</taxon>
        <taxon>Telluria group</taxon>
        <taxon>Pseudoduganella</taxon>
    </lineage>
</organism>
<name>A0A6N9HIP5_9BURK</name>
<gene>
    <name evidence="4" type="ORF">GTP41_14255</name>
</gene>
<dbReference type="InterPro" id="IPR000182">
    <property type="entry name" value="GNAT_dom"/>
</dbReference>
<dbReference type="SUPFAM" id="SSF55729">
    <property type="entry name" value="Acyl-CoA N-acyltransferases (Nat)"/>
    <property type="match status" value="1"/>
</dbReference>
<dbReference type="CDD" id="cd04301">
    <property type="entry name" value="NAT_SF"/>
    <property type="match status" value="1"/>
</dbReference>
<proteinExistence type="predicted"/>
<evidence type="ECO:0000256" key="2">
    <source>
        <dbReference type="ARBA" id="ARBA00023315"/>
    </source>
</evidence>
<dbReference type="Pfam" id="PF00583">
    <property type="entry name" value="Acetyltransf_1"/>
    <property type="match status" value="1"/>
</dbReference>
<evidence type="ECO:0000313" key="4">
    <source>
        <dbReference type="EMBL" id="MYN03256.1"/>
    </source>
</evidence>
<dbReference type="Proteomes" id="UP000448575">
    <property type="component" value="Unassembled WGS sequence"/>
</dbReference>
<sequence length="179" mass="19969">MPYVLRQVVAADLAEIMRLERAGFAQAIQESEHTFAERLRAAPEGCWVLAGEAGRLYGYLCAEFWPLQNGVDAARFARDHAAADTHDANGEEVYVSSMVVDPATRGTGWGRRLFRDALAEMFARHPRLRSTILIVNPEWEAARRIYRAEGFVEIGEIGAYFAASDGTQLPAIVMRRPQT</sequence>
<evidence type="ECO:0000259" key="3">
    <source>
        <dbReference type="PROSITE" id="PS51186"/>
    </source>
</evidence>